<feature type="compositionally biased region" description="Low complexity" evidence="10">
    <location>
        <begin position="498"/>
        <end position="507"/>
    </location>
</feature>
<dbReference type="SMART" id="SM00198">
    <property type="entry name" value="SCP"/>
    <property type="match status" value="1"/>
</dbReference>
<dbReference type="SUPFAM" id="SSF55797">
    <property type="entry name" value="PR-1-like"/>
    <property type="match status" value="1"/>
</dbReference>
<evidence type="ECO:0000256" key="7">
    <source>
        <dbReference type="ARBA" id="ARBA00058129"/>
    </source>
</evidence>
<dbReference type="CTD" id="221476"/>
<evidence type="ECO:0000313" key="15">
    <source>
        <dbReference type="Xenbase" id="XB-GENE-22068880"/>
    </source>
</evidence>
<evidence type="ECO:0000259" key="12">
    <source>
        <dbReference type="SMART" id="SM00198"/>
    </source>
</evidence>
<comment type="subcellular location">
    <subcellularLocation>
        <location evidence="1">Secreted</location>
    </subcellularLocation>
</comment>
<dbReference type="AlphaFoldDB" id="A0A8J1J213"/>
<evidence type="ECO:0000256" key="2">
    <source>
        <dbReference type="ARBA" id="ARBA00009923"/>
    </source>
</evidence>
<feature type="chain" id="PRO_5035148883" description="Peptidase inhibitor 16" evidence="11">
    <location>
        <begin position="25"/>
        <end position="548"/>
    </location>
</feature>
<dbReference type="InterPro" id="IPR018244">
    <property type="entry name" value="Allrgn_V5/Tpx1_CS"/>
</dbReference>
<dbReference type="InterPro" id="IPR001283">
    <property type="entry name" value="CRISP-related"/>
</dbReference>
<comment type="function">
    <text evidence="7">May inhibit cardiomyocyte growth.</text>
</comment>
<dbReference type="CDD" id="cd05559">
    <property type="entry name" value="CAP_PI16_HrTT-1"/>
    <property type="match status" value="1"/>
</dbReference>
<keyword evidence="5 11" id="KW-0732">Signal</keyword>
<dbReference type="Pfam" id="PF00188">
    <property type="entry name" value="CAP"/>
    <property type="match status" value="1"/>
</dbReference>
<evidence type="ECO:0000256" key="4">
    <source>
        <dbReference type="ARBA" id="ARBA00022690"/>
    </source>
</evidence>
<comment type="similarity">
    <text evidence="2">Belongs to the CRISP family.</text>
</comment>
<proteinExistence type="inferred from homology"/>
<evidence type="ECO:0000313" key="14">
    <source>
        <dbReference type="RefSeq" id="XP_031751055.1"/>
    </source>
</evidence>
<dbReference type="RefSeq" id="XP_031751055.1">
    <property type="nucleotide sequence ID" value="XM_031895195.1"/>
</dbReference>
<keyword evidence="4" id="KW-0646">Protease inhibitor</keyword>
<organism evidence="13 14">
    <name type="scientific">Xenopus tropicalis</name>
    <name type="common">Western clawed frog</name>
    <name type="synonym">Silurana tropicalis</name>
    <dbReference type="NCBI Taxonomy" id="8364"/>
    <lineage>
        <taxon>Eukaryota</taxon>
        <taxon>Metazoa</taxon>
        <taxon>Chordata</taxon>
        <taxon>Craniata</taxon>
        <taxon>Vertebrata</taxon>
        <taxon>Euteleostomi</taxon>
        <taxon>Amphibia</taxon>
        <taxon>Batrachia</taxon>
        <taxon>Anura</taxon>
        <taxon>Pipoidea</taxon>
        <taxon>Pipidae</taxon>
        <taxon>Xenopodinae</taxon>
        <taxon>Xenopus</taxon>
        <taxon>Silurana</taxon>
    </lineage>
</organism>
<dbReference type="Gene3D" id="3.40.33.10">
    <property type="entry name" value="CAP"/>
    <property type="match status" value="1"/>
</dbReference>
<dbReference type="FunFam" id="3.40.33.10:FF:000011">
    <property type="entry name" value="Peptidase inhibitor 16"/>
    <property type="match status" value="1"/>
</dbReference>
<feature type="region of interest" description="Disordered" evidence="10">
    <location>
        <begin position="491"/>
        <end position="526"/>
    </location>
</feature>
<feature type="compositionally biased region" description="Low complexity" evidence="10">
    <location>
        <begin position="399"/>
        <end position="416"/>
    </location>
</feature>
<comment type="subunit">
    <text evidence="8">Interacts with PSP94/MSMB.</text>
</comment>
<feature type="compositionally biased region" description="Polar residues" evidence="10">
    <location>
        <begin position="228"/>
        <end position="258"/>
    </location>
</feature>
<evidence type="ECO:0000256" key="8">
    <source>
        <dbReference type="ARBA" id="ARBA00063504"/>
    </source>
</evidence>
<evidence type="ECO:0000256" key="9">
    <source>
        <dbReference type="ARBA" id="ARBA00074449"/>
    </source>
</evidence>
<protein>
    <recommendedName>
        <fullName evidence="9">Peptidase inhibitor 16</fullName>
    </recommendedName>
</protein>
<evidence type="ECO:0000256" key="3">
    <source>
        <dbReference type="ARBA" id="ARBA00022525"/>
    </source>
</evidence>
<dbReference type="PROSITE" id="PS01010">
    <property type="entry name" value="CRISP_2"/>
    <property type="match status" value="1"/>
</dbReference>
<dbReference type="PRINTS" id="PR00837">
    <property type="entry name" value="V5TPXLIKE"/>
</dbReference>
<dbReference type="OrthoDB" id="337038at2759"/>
<feature type="signal peptide" evidence="11">
    <location>
        <begin position="1"/>
        <end position="24"/>
    </location>
</feature>
<feature type="compositionally biased region" description="Polar residues" evidence="10">
    <location>
        <begin position="295"/>
        <end position="348"/>
    </location>
</feature>
<feature type="domain" description="SCP" evidence="12">
    <location>
        <begin position="28"/>
        <end position="170"/>
    </location>
</feature>
<evidence type="ECO:0000256" key="6">
    <source>
        <dbReference type="ARBA" id="ARBA00023180"/>
    </source>
</evidence>
<keyword evidence="6" id="KW-0325">Glycoprotein</keyword>
<keyword evidence="3" id="KW-0964">Secreted</keyword>
<evidence type="ECO:0000256" key="11">
    <source>
        <dbReference type="SAM" id="SignalP"/>
    </source>
</evidence>
<sequence>MLMRRLEMPSARLVALVLVELCLALNYEEKRIILDKHNFYRSQTEPSASDMIKLTWDSALEAMAKSYAEKCIWEHNKDRGFIGENLFVMSGSSLDVALGLDDWHKERGYYNFTTGMCQEGQMCGHYTQMVWAGTERVGCGQNFCPKLEGVDDENMYLLVCNYEPPGNFEGESPYKEGSRCTECPSDHVCIGSLCENMNETEKSSQVAGITPWADSASVSPAGIRVDGTHTNPVQAMEDTSPTRSSQPEPTGSQIAWLQPTESSIAKGITLKQPMDIVSSPLGSEGFSAKQKTEENGPTQPHTDQSSTEHVTSPYSVTPGSNTKGLLERTVTQSVPSTPQPDHSSSSALTLPFNLLPSDKPFSDKPRAHPVVRKPETQKDQPFQPQRKTSNFPPSQPNPKAKGNGSLSSASASQGKSDQYKAFSKKNLTFRPAKPPTAKKWFHQSIRSDKTYFAHSVYRPGKQRPYCPFPCTNQPMTFSMVFPLYWTNSASPDGGLGQKWWKISSSSKDPSRKRPCKPGSYGKGTYSLFKPKQKSSWNSLENITGSDKA</sequence>
<name>A0A8J1J213_XENTR</name>
<evidence type="ECO:0000256" key="10">
    <source>
        <dbReference type="SAM" id="MobiDB-lite"/>
    </source>
</evidence>
<dbReference type="GO" id="GO:0005615">
    <property type="term" value="C:extracellular space"/>
    <property type="evidence" value="ECO:0000318"/>
    <property type="project" value="GO_Central"/>
</dbReference>
<feature type="compositionally biased region" description="Polar residues" evidence="10">
    <location>
        <begin position="379"/>
        <end position="392"/>
    </location>
</feature>
<dbReference type="PROSITE" id="PS01009">
    <property type="entry name" value="CRISP_1"/>
    <property type="match status" value="1"/>
</dbReference>
<dbReference type="AGR" id="Xenbase:XB-GENE-22068880"/>
<evidence type="ECO:0000256" key="1">
    <source>
        <dbReference type="ARBA" id="ARBA00004613"/>
    </source>
</evidence>
<accession>A0A8J1J213</accession>
<reference evidence="14" key="1">
    <citation type="submission" date="2025-08" db="UniProtKB">
        <authorList>
            <consortium name="RefSeq"/>
        </authorList>
    </citation>
    <scope>IDENTIFICATION</scope>
    <source>
        <strain evidence="14">Nigerian</strain>
        <tissue evidence="14">Liver and blood</tissue>
    </source>
</reference>
<dbReference type="InterPro" id="IPR035940">
    <property type="entry name" value="CAP_sf"/>
</dbReference>
<dbReference type="GO" id="GO:0030414">
    <property type="term" value="F:peptidase inhibitor activity"/>
    <property type="evidence" value="ECO:0007669"/>
    <property type="project" value="UniProtKB-KW"/>
</dbReference>
<feature type="region of interest" description="Disordered" evidence="10">
    <location>
        <begin position="276"/>
        <end position="440"/>
    </location>
</feature>
<dbReference type="GeneID" id="101731805"/>
<evidence type="ECO:0000256" key="5">
    <source>
        <dbReference type="ARBA" id="ARBA00022729"/>
    </source>
</evidence>
<dbReference type="PANTHER" id="PTHR10334">
    <property type="entry name" value="CYSTEINE-RICH SECRETORY PROTEIN-RELATED"/>
    <property type="match status" value="1"/>
</dbReference>
<dbReference type="Proteomes" id="UP000008143">
    <property type="component" value="Chromosome 1"/>
</dbReference>
<gene>
    <name evidence="14 15" type="primary">pi16</name>
</gene>
<dbReference type="Xenbase" id="XB-GENE-22068880">
    <property type="gene designation" value="pi16"/>
</dbReference>
<evidence type="ECO:0000313" key="13">
    <source>
        <dbReference type="Proteomes" id="UP000008143"/>
    </source>
</evidence>
<keyword evidence="13" id="KW-1185">Reference proteome</keyword>
<feature type="region of interest" description="Disordered" evidence="10">
    <location>
        <begin position="218"/>
        <end position="258"/>
    </location>
</feature>
<feature type="compositionally biased region" description="Basic and acidic residues" evidence="10">
    <location>
        <begin position="360"/>
        <end position="378"/>
    </location>
</feature>
<dbReference type="KEGG" id="xtr:101731805"/>
<dbReference type="InterPro" id="IPR014044">
    <property type="entry name" value="CAP_dom"/>
</dbReference>